<reference evidence="3" key="2">
    <citation type="submission" date="2013-04" db="EMBL/GenBank/DDBJ databases">
        <title>Genomic mechanisms accounting for the adaptation to parasitism in nematode-trapping fungi.</title>
        <authorList>
            <person name="Ahren D.G."/>
        </authorList>
    </citation>
    <scope>NUCLEOTIDE SEQUENCE [LARGE SCALE GENOMIC DNA]</scope>
    <source>
        <strain evidence="3">CBS 200.50</strain>
    </source>
</reference>
<dbReference type="HOGENOM" id="CLU_1408708_0_0_1"/>
<dbReference type="EMBL" id="AQGS01000238">
    <property type="protein sequence ID" value="EPS41536.1"/>
    <property type="molecule type" value="Genomic_DNA"/>
</dbReference>
<evidence type="ECO:0000256" key="1">
    <source>
        <dbReference type="SAM" id="SignalP"/>
    </source>
</evidence>
<evidence type="ECO:0008006" key="4">
    <source>
        <dbReference type="Google" id="ProtNLM"/>
    </source>
</evidence>
<comment type="caution">
    <text evidence="2">The sequence shown here is derived from an EMBL/GenBank/DDBJ whole genome shotgun (WGS) entry which is preliminary data.</text>
</comment>
<evidence type="ECO:0000313" key="2">
    <source>
        <dbReference type="EMBL" id="EPS41536.1"/>
    </source>
</evidence>
<protein>
    <recommendedName>
        <fullName evidence="4">TNFR-Cys domain-containing protein</fullName>
    </recommendedName>
</protein>
<sequence length="193" mass="20039">MKTSTISIFFSAVAMSVSAQKLTACPAAFSPDCFYFCDYPTADASTCSNYNITTQGSVCKLCHTPTACPSTYNPDCLFFCKYPGDSGNSCINVDITTQGAQCTRCPGKPTRCPTTVTPECKFFCEWRGDVGNVLDTGCSNVNITTQGAVCTVCNGTEGTGTTAPPPAYTGGASALQVGSAAFGGMFALLLAAF</sequence>
<evidence type="ECO:0000313" key="3">
    <source>
        <dbReference type="Proteomes" id="UP000015100"/>
    </source>
</evidence>
<proteinExistence type="predicted"/>
<dbReference type="Proteomes" id="UP000015100">
    <property type="component" value="Unassembled WGS sequence"/>
</dbReference>
<gene>
    <name evidence="2" type="ORF">H072_4590</name>
</gene>
<keyword evidence="3" id="KW-1185">Reference proteome</keyword>
<feature type="signal peptide" evidence="1">
    <location>
        <begin position="1"/>
        <end position="19"/>
    </location>
</feature>
<feature type="chain" id="PRO_5004560596" description="TNFR-Cys domain-containing protein" evidence="1">
    <location>
        <begin position="20"/>
        <end position="193"/>
    </location>
</feature>
<keyword evidence="1" id="KW-0732">Signal</keyword>
<name>S8AK60_DACHA</name>
<dbReference type="OrthoDB" id="10570235at2759"/>
<dbReference type="AlphaFoldDB" id="S8AK60"/>
<organism evidence="2 3">
    <name type="scientific">Dactylellina haptotyla (strain CBS 200.50)</name>
    <name type="common">Nematode-trapping fungus</name>
    <name type="synonym">Monacrosporium haptotylum</name>
    <dbReference type="NCBI Taxonomy" id="1284197"/>
    <lineage>
        <taxon>Eukaryota</taxon>
        <taxon>Fungi</taxon>
        <taxon>Dikarya</taxon>
        <taxon>Ascomycota</taxon>
        <taxon>Pezizomycotina</taxon>
        <taxon>Orbiliomycetes</taxon>
        <taxon>Orbiliales</taxon>
        <taxon>Orbiliaceae</taxon>
        <taxon>Dactylellina</taxon>
    </lineage>
</organism>
<reference evidence="2 3" key="1">
    <citation type="journal article" date="2013" name="PLoS Genet.">
        <title>Genomic mechanisms accounting for the adaptation to parasitism in nematode-trapping fungi.</title>
        <authorList>
            <person name="Meerupati T."/>
            <person name="Andersson K.M."/>
            <person name="Friman E."/>
            <person name="Kumar D."/>
            <person name="Tunlid A."/>
            <person name="Ahren D."/>
        </authorList>
    </citation>
    <scope>NUCLEOTIDE SEQUENCE [LARGE SCALE GENOMIC DNA]</scope>
    <source>
        <strain evidence="2 3">CBS 200.50</strain>
    </source>
</reference>
<accession>S8AK60</accession>